<keyword evidence="2" id="KW-1185">Reference proteome</keyword>
<comment type="caution">
    <text evidence="1">The sequence shown here is derived from an EMBL/GenBank/DDBJ whole genome shotgun (WGS) entry which is preliminary data.</text>
</comment>
<gene>
    <name evidence="1" type="ORF">ACFY35_21245</name>
</gene>
<dbReference type="SUPFAM" id="SSF53067">
    <property type="entry name" value="Actin-like ATPase domain"/>
    <property type="match status" value="1"/>
</dbReference>
<reference evidence="1 2" key="1">
    <citation type="submission" date="2024-10" db="EMBL/GenBank/DDBJ databases">
        <title>The Natural Products Discovery Center: Release of the First 8490 Sequenced Strains for Exploring Actinobacteria Biosynthetic Diversity.</title>
        <authorList>
            <person name="Kalkreuter E."/>
            <person name="Kautsar S.A."/>
            <person name="Yang D."/>
            <person name="Bader C.D."/>
            <person name="Teijaro C.N."/>
            <person name="Fluegel L."/>
            <person name="Davis C.M."/>
            <person name="Simpson J.R."/>
            <person name="Lauterbach L."/>
            <person name="Steele A.D."/>
            <person name="Gui C."/>
            <person name="Meng S."/>
            <person name="Li G."/>
            <person name="Viehrig K."/>
            <person name="Ye F."/>
            <person name="Su P."/>
            <person name="Kiefer A.F."/>
            <person name="Nichols A."/>
            <person name="Cepeda A.J."/>
            <person name="Yan W."/>
            <person name="Fan B."/>
            <person name="Jiang Y."/>
            <person name="Adhikari A."/>
            <person name="Zheng C.-J."/>
            <person name="Schuster L."/>
            <person name="Cowan T.M."/>
            <person name="Smanski M.J."/>
            <person name="Chevrette M.G."/>
            <person name="De Carvalho L.P.S."/>
            <person name="Shen B."/>
        </authorList>
    </citation>
    <scope>NUCLEOTIDE SEQUENCE [LARGE SCALE GENOMIC DNA]</scope>
    <source>
        <strain evidence="1 2">NPDC000087</strain>
    </source>
</reference>
<proteinExistence type="predicted"/>
<dbReference type="Proteomes" id="UP001602245">
    <property type="component" value="Unassembled WGS sequence"/>
</dbReference>
<accession>A0ABW6WHV3</accession>
<organism evidence="1 2">
    <name type="scientific">Paractinoplanes globisporus</name>
    <dbReference type="NCBI Taxonomy" id="113565"/>
    <lineage>
        <taxon>Bacteria</taxon>
        <taxon>Bacillati</taxon>
        <taxon>Actinomycetota</taxon>
        <taxon>Actinomycetes</taxon>
        <taxon>Micromonosporales</taxon>
        <taxon>Micromonosporaceae</taxon>
        <taxon>Paractinoplanes</taxon>
    </lineage>
</organism>
<dbReference type="InterPro" id="IPR043129">
    <property type="entry name" value="ATPase_NBD"/>
</dbReference>
<sequence>MPYLLGLDVGSATTWAAICRRAPGPDGWGPPEPVATDSPPAVPGLLRRCGDDVPVYCDNLLITPQALVVEQARAAADQIWASEGEGPERVAVAHPSGWGPARAGRLRAAFADAGMSDVVLVGRAAAVVRRAAAGRPPVAGRPVLVCRIGRASVEVALVVPDEADRLEVLGVSSSDDFGGDDLAESGAPVMAAVLDVVRGAARDCRVGLGELAAVLPAGGGAAHPPVTPALADAIPAPVIREDDPWLTVARGTALSLRRSAPPVRAAAEALVLPTELLPITDSRLGLSELGPGEMPARPPVQVAAPLVGDR</sequence>
<evidence type="ECO:0000313" key="1">
    <source>
        <dbReference type="EMBL" id="MFF5291975.1"/>
    </source>
</evidence>
<dbReference type="EMBL" id="JBIAZU010000004">
    <property type="protein sequence ID" value="MFF5291975.1"/>
    <property type="molecule type" value="Genomic_DNA"/>
</dbReference>
<dbReference type="Gene3D" id="3.30.420.40">
    <property type="match status" value="2"/>
</dbReference>
<protein>
    <submittedName>
        <fullName evidence="1">Uncharacterized protein</fullName>
    </submittedName>
</protein>
<name>A0ABW6WHV3_9ACTN</name>
<evidence type="ECO:0000313" key="2">
    <source>
        <dbReference type="Proteomes" id="UP001602245"/>
    </source>
</evidence>
<dbReference type="RefSeq" id="WP_020509855.1">
    <property type="nucleotide sequence ID" value="NZ_JBIAZU010000004.1"/>
</dbReference>